<name>A0A080LS99_9PROT</name>
<protein>
    <submittedName>
        <fullName evidence="1">Uncharacterized protein</fullName>
    </submittedName>
</protein>
<evidence type="ECO:0000313" key="1">
    <source>
        <dbReference type="EMBL" id="KFB71208.1"/>
    </source>
</evidence>
<dbReference type="AlphaFoldDB" id="A0A080LS99"/>
<comment type="caution">
    <text evidence="1">The sequence shown here is derived from an EMBL/GenBank/DDBJ whole genome shotgun (WGS) entry which is preliminary data.</text>
</comment>
<reference evidence="1 2" key="1">
    <citation type="submission" date="2014-02" db="EMBL/GenBank/DDBJ databases">
        <title>Expanding our view of genomic diversity in Candidatus Accumulibacter clades.</title>
        <authorList>
            <person name="Skennerton C.T."/>
            <person name="Barr J.J."/>
            <person name="Slater F.R."/>
            <person name="Bond P.L."/>
            <person name="Tyson G.W."/>
        </authorList>
    </citation>
    <scope>NUCLEOTIDE SEQUENCE [LARGE SCALE GENOMIC DNA]</scope>
    <source>
        <strain evidence="2">BA-91</strain>
    </source>
</reference>
<accession>A0A080LS99</accession>
<sequence>MRRPPSRAFNCLAKAAGGCGSVEWPVSVHITIDESLAKTYRRRYRMSVLNTIEEFEDELDALVETNPDDAGLIDALIEELGADHDLLDTLSDEVPKWHYMFSPSFEIKCFAECWQAGRRIYTLKPYDEDGHLIDYRVFIGHDAHTDEYFVLTVQPRATCYDTTTDEHRSLCDRYDRLNIPAIRRVP</sequence>
<evidence type="ECO:0000313" key="2">
    <source>
        <dbReference type="Proteomes" id="UP000020077"/>
    </source>
</evidence>
<proteinExistence type="predicted"/>
<gene>
    <name evidence="1" type="ORF">AW09_003663</name>
</gene>
<organism evidence="1 2">
    <name type="scientific">Candidatus Accumulibacter phosphatis</name>
    <dbReference type="NCBI Taxonomy" id="327160"/>
    <lineage>
        <taxon>Bacteria</taxon>
        <taxon>Pseudomonadati</taxon>
        <taxon>Pseudomonadota</taxon>
        <taxon>Betaproteobacteria</taxon>
        <taxon>Candidatus Accumulibacter</taxon>
    </lineage>
</organism>
<dbReference type="EMBL" id="JDVG02000579">
    <property type="protein sequence ID" value="KFB71208.1"/>
    <property type="molecule type" value="Genomic_DNA"/>
</dbReference>
<dbReference type="Proteomes" id="UP000020077">
    <property type="component" value="Unassembled WGS sequence"/>
</dbReference>